<accession>A0ACB9EUW7</accession>
<dbReference type="EMBL" id="CM042034">
    <property type="protein sequence ID" value="KAI3762535.1"/>
    <property type="molecule type" value="Genomic_DNA"/>
</dbReference>
<sequence length="71" mass="7780">MADAQQLKTALSTARVPPKPWRLRRWRRRVTAATRFLPDEGSDGAGGTQPSDDCQVQDGGVAGRDDDVSRK</sequence>
<evidence type="ECO:0000313" key="2">
    <source>
        <dbReference type="Proteomes" id="UP001056120"/>
    </source>
</evidence>
<gene>
    <name evidence="1" type="ORF">L1987_52965</name>
</gene>
<name>A0ACB9EUW7_9ASTR</name>
<reference evidence="1 2" key="2">
    <citation type="journal article" date="2022" name="Mol. Ecol. Resour.">
        <title>The genomes of chicory, endive, great burdock and yacon provide insights into Asteraceae paleo-polyploidization history and plant inulin production.</title>
        <authorList>
            <person name="Fan W."/>
            <person name="Wang S."/>
            <person name="Wang H."/>
            <person name="Wang A."/>
            <person name="Jiang F."/>
            <person name="Liu H."/>
            <person name="Zhao H."/>
            <person name="Xu D."/>
            <person name="Zhang Y."/>
        </authorList>
    </citation>
    <scope>NUCLEOTIDE SEQUENCE [LARGE SCALE GENOMIC DNA]</scope>
    <source>
        <strain evidence="2">cv. Yunnan</strain>
        <tissue evidence="1">Leaves</tissue>
    </source>
</reference>
<proteinExistence type="predicted"/>
<keyword evidence="2" id="KW-1185">Reference proteome</keyword>
<dbReference type="Proteomes" id="UP001056120">
    <property type="component" value="Linkage Group LG17"/>
</dbReference>
<protein>
    <submittedName>
        <fullName evidence="1">Uncharacterized protein</fullName>
    </submittedName>
</protein>
<organism evidence="1 2">
    <name type="scientific">Smallanthus sonchifolius</name>
    <dbReference type="NCBI Taxonomy" id="185202"/>
    <lineage>
        <taxon>Eukaryota</taxon>
        <taxon>Viridiplantae</taxon>
        <taxon>Streptophyta</taxon>
        <taxon>Embryophyta</taxon>
        <taxon>Tracheophyta</taxon>
        <taxon>Spermatophyta</taxon>
        <taxon>Magnoliopsida</taxon>
        <taxon>eudicotyledons</taxon>
        <taxon>Gunneridae</taxon>
        <taxon>Pentapetalae</taxon>
        <taxon>asterids</taxon>
        <taxon>campanulids</taxon>
        <taxon>Asterales</taxon>
        <taxon>Asteraceae</taxon>
        <taxon>Asteroideae</taxon>
        <taxon>Heliantheae alliance</taxon>
        <taxon>Millerieae</taxon>
        <taxon>Smallanthus</taxon>
    </lineage>
</organism>
<reference evidence="2" key="1">
    <citation type="journal article" date="2022" name="Mol. Ecol. Resour.">
        <title>The genomes of chicory, endive, great burdock and yacon provide insights into Asteraceae palaeo-polyploidization history and plant inulin production.</title>
        <authorList>
            <person name="Fan W."/>
            <person name="Wang S."/>
            <person name="Wang H."/>
            <person name="Wang A."/>
            <person name="Jiang F."/>
            <person name="Liu H."/>
            <person name="Zhao H."/>
            <person name="Xu D."/>
            <person name="Zhang Y."/>
        </authorList>
    </citation>
    <scope>NUCLEOTIDE SEQUENCE [LARGE SCALE GENOMIC DNA]</scope>
    <source>
        <strain evidence="2">cv. Yunnan</strain>
    </source>
</reference>
<evidence type="ECO:0000313" key="1">
    <source>
        <dbReference type="EMBL" id="KAI3762535.1"/>
    </source>
</evidence>
<comment type="caution">
    <text evidence="1">The sequence shown here is derived from an EMBL/GenBank/DDBJ whole genome shotgun (WGS) entry which is preliminary data.</text>
</comment>